<dbReference type="EMBL" id="BDQX01000423">
    <property type="protein sequence ID" value="GBG11633.1"/>
    <property type="molecule type" value="Genomic_DNA"/>
</dbReference>
<dbReference type="PRINTS" id="PR00598">
    <property type="entry name" value="HTHMARR"/>
</dbReference>
<dbReference type="InterPro" id="IPR036390">
    <property type="entry name" value="WH_DNA-bd_sf"/>
</dbReference>
<dbReference type="GO" id="GO:0006950">
    <property type="term" value="P:response to stress"/>
    <property type="evidence" value="ECO:0007669"/>
    <property type="project" value="TreeGrafter"/>
</dbReference>
<protein>
    <submittedName>
        <fullName evidence="5">MarR family transcriptional regulator</fullName>
    </submittedName>
</protein>
<dbReference type="PANTHER" id="PTHR33164:SF56">
    <property type="entry name" value="HTH-TYPE TRANSCRIPTIONAL REGULATOR MHQR"/>
    <property type="match status" value="1"/>
</dbReference>
<dbReference type="Proteomes" id="UP000245202">
    <property type="component" value="Unassembled WGS sequence"/>
</dbReference>
<evidence type="ECO:0000259" key="4">
    <source>
        <dbReference type="PROSITE" id="PS50995"/>
    </source>
</evidence>
<organism evidence="5 6">
    <name type="scientific">Paenibacillus agaridevorans</name>
    <dbReference type="NCBI Taxonomy" id="171404"/>
    <lineage>
        <taxon>Bacteria</taxon>
        <taxon>Bacillati</taxon>
        <taxon>Bacillota</taxon>
        <taxon>Bacilli</taxon>
        <taxon>Bacillales</taxon>
        <taxon>Paenibacillaceae</taxon>
        <taxon>Paenibacillus</taxon>
    </lineage>
</organism>
<keyword evidence="6" id="KW-1185">Reference proteome</keyword>
<reference evidence="5 6" key="1">
    <citation type="submission" date="2017-08" db="EMBL/GenBank/DDBJ databases">
        <title>Substantial Increase in Enzyme Production by Combined Drug-Resistance Mutations in Paenibacillus agaridevorans.</title>
        <authorList>
            <person name="Tanaka Y."/>
            <person name="Funane K."/>
            <person name="Hosaka T."/>
            <person name="Shiwa Y."/>
            <person name="Fujita N."/>
            <person name="Miyazaki T."/>
            <person name="Yoshikawa H."/>
            <person name="Murakami K."/>
            <person name="Kasahara K."/>
            <person name="Inaoka T."/>
            <person name="Hiraga Y."/>
            <person name="Ochi K."/>
        </authorList>
    </citation>
    <scope>NUCLEOTIDE SEQUENCE [LARGE SCALE GENOMIC DNA]</scope>
    <source>
        <strain evidence="5 6">T-3040</strain>
    </source>
</reference>
<dbReference type="InterPro" id="IPR000835">
    <property type="entry name" value="HTH_MarR-typ"/>
</dbReference>
<evidence type="ECO:0000313" key="6">
    <source>
        <dbReference type="Proteomes" id="UP000245202"/>
    </source>
</evidence>
<evidence type="ECO:0000313" key="5">
    <source>
        <dbReference type="EMBL" id="GBG11633.1"/>
    </source>
</evidence>
<dbReference type="GO" id="GO:0003700">
    <property type="term" value="F:DNA-binding transcription factor activity"/>
    <property type="evidence" value="ECO:0007669"/>
    <property type="project" value="InterPro"/>
</dbReference>
<dbReference type="GO" id="GO:0003677">
    <property type="term" value="F:DNA binding"/>
    <property type="evidence" value="ECO:0007669"/>
    <property type="project" value="UniProtKB-KW"/>
</dbReference>
<comment type="caution">
    <text evidence="5">The sequence shown here is derived from an EMBL/GenBank/DDBJ whole genome shotgun (WGS) entry which is preliminary data.</text>
</comment>
<feature type="domain" description="HTH marR-type" evidence="4">
    <location>
        <begin position="22"/>
        <end position="154"/>
    </location>
</feature>
<dbReference type="Pfam" id="PF01047">
    <property type="entry name" value="MarR"/>
    <property type="match status" value="1"/>
</dbReference>
<dbReference type="PROSITE" id="PS01117">
    <property type="entry name" value="HTH_MARR_1"/>
    <property type="match status" value="1"/>
</dbReference>
<name>A0A2R5F4P1_9BACL</name>
<dbReference type="RefSeq" id="WP_108995892.1">
    <property type="nucleotide sequence ID" value="NZ_BDQX01000423.1"/>
</dbReference>
<dbReference type="AlphaFoldDB" id="A0A2R5F4P1"/>
<dbReference type="SMART" id="SM00347">
    <property type="entry name" value="HTH_MARR"/>
    <property type="match status" value="1"/>
</dbReference>
<proteinExistence type="predicted"/>
<gene>
    <name evidence="5" type="ORF">PAT3040_06464</name>
</gene>
<keyword evidence="2" id="KW-0238">DNA-binding</keyword>
<evidence type="ECO:0000256" key="3">
    <source>
        <dbReference type="ARBA" id="ARBA00023163"/>
    </source>
</evidence>
<dbReference type="Gene3D" id="1.10.10.10">
    <property type="entry name" value="Winged helix-like DNA-binding domain superfamily/Winged helix DNA-binding domain"/>
    <property type="match status" value="1"/>
</dbReference>
<keyword evidence="1" id="KW-0805">Transcription regulation</keyword>
<dbReference type="PANTHER" id="PTHR33164">
    <property type="entry name" value="TRANSCRIPTIONAL REGULATOR, MARR FAMILY"/>
    <property type="match status" value="1"/>
</dbReference>
<dbReference type="InterPro" id="IPR039422">
    <property type="entry name" value="MarR/SlyA-like"/>
</dbReference>
<dbReference type="SUPFAM" id="SSF46785">
    <property type="entry name" value="Winged helix' DNA-binding domain"/>
    <property type="match status" value="1"/>
</dbReference>
<keyword evidence="3" id="KW-0804">Transcription</keyword>
<evidence type="ECO:0000256" key="2">
    <source>
        <dbReference type="ARBA" id="ARBA00023125"/>
    </source>
</evidence>
<dbReference type="InterPro" id="IPR023187">
    <property type="entry name" value="Tscrpt_reg_MarR-type_CS"/>
</dbReference>
<evidence type="ECO:0000256" key="1">
    <source>
        <dbReference type="ARBA" id="ARBA00023015"/>
    </source>
</evidence>
<dbReference type="InterPro" id="IPR036388">
    <property type="entry name" value="WH-like_DNA-bd_sf"/>
</dbReference>
<accession>A0A2R5F4P1</accession>
<dbReference type="PROSITE" id="PS50995">
    <property type="entry name" value="HTH_MARR_2"/>
    <property type="match status" value="1"/>
</dbReference>
<sequence>MSSDNHSTHQSTQGNAAKSNVSLDLYIALSRASQWVNAHIDRDIRSHGLNRTEFGVLEMLYHRGPQPLQQIGGKVLMSSGNITYVIDKLEKKGLCRRRASKEDRRLIYGEITDEGSKFIEEVFPAHTICIEEATGGLTDEEKAQASTLLKKLGKYAQQSYK</sequence>